<dbReference type="GO" id="GO:0005886">
    <property type="term" value="C:plasma membrane"/>
    <property type="evidence" value="ECO:0007669"/>
    <property type="project" value="UniProtKB-SubCell"/>
</dbReference>
<dbReference type="Pfam" id="PF00672">
    <property type="entry name" value="HAMP"/>
    <property type="match status" value="1"/>
</dbReference>
<dbReference type="InterPro" id="IPR050428">
    <property type="entry name" value="TCS_sensor_his_kinase"/>
</dbReference>
<accession>A0A8J3U5E6</accession>
<reference evidence="13 14" key="1">
    <citation type="submission" date="2021-01" db="EMBL/GenBank/DDBJ databases">
        <title>Whole genome shotgun sequence of Planotetraspora phitsanulokensis NBRC 104273.</title>
        <authorList>
            <person name="Komaki H."/>
            <person name="Tamura T."/>
        </authorList>
    </citation>
    <scope>NUCLEOTIDE SEQUENCE [LARGE SCALE GENOMIC DNA]</scope>
    <source>
        <strain evidence="13 14">NBRC 104273</strain>
    </source>
</reference>
<dbReference type="GO" id="GO:0000155">
    <property type="term" value="F:phosphorelay sensor kinase activity"/>
    <property type="evidence" value="ECO:0007669"/>
    <property type="project" value="InterPro"/>
</dbReference>
<protein>
    <recommendedName>
        <fullName evidence="3">histidine kinase</fullName>
        <ecNumber evidence="3">2.7.13.3</ecNumber>
    </recommendedName>
</protein>
<proteinExistence type="predicted"/>
<dbReference type="CDD" id="cd06225">
    <property type="entry name" value="HAMP"/>
    <property type="match status" value="1"/>
</dbReference>
<gene>
    <name evidence="13" type="ORF">Pph01_39210</name>
</gene>
<evidence type="ECO:0000256" key="5">
    <source>
        <dbReference type="ARBA" id="ARBA00022679"/>
    </source>
</evidence>
<keyword evidence="14" id="KW-1185">Reference proteome</keyword>
<evidence type="ECO:0000256" key="3">
    <source>
        <dbReference type="ARBA" id="ARBA00012438"/>
    </source>
</evidence>
<evidence type="ECO:0000256" key="2">
    <source>
        <dbReference type="ARBA" id="ARBA00004236"/>
    </source>
</evidence>
<dbReference type="InterPro" id="IPR003660">
    <property type="entry name" value="HAMP_dom"/>
</dbReference>
<dbReference type="PANTHER" id="PTHR45436:SF5">
    <property type="entry name" value="SENSOR HISTIDINE KINASE TRCS"/>
    <property type="match status" value="1"/>
</dbReference>
<evidence type="ECO:0000256" key="9">
    <source>
        <dbReference type="ARBA" id="ARBA00023012"/>
    </source>
</evidence>
<evidence type="ECO:0000256" key="7">
    <source>
        <dbReference type="ARBA" id="ARBA00022777"/>
    </source>
</evidence>
<dbReference type="SMART" id="SM00387">
    <property type="entry name" value="HATPase_c"/>
    <property type="match status" value="1"/>
</dbReference>
<dbReference type="EMBL" id="BOOP01000018">
    <property type="protein sequence ID" value="GII38918.1"/>
    <property type="molecule type" value="Genomic_DNA"/>
</dbReference>
<dbReference type="SUPFAM" id="SSF158472">
    <property type="entry name" value="HAMP domain-like"/>
    <property type="match status" value="1"/>
</dbReference>
<comment type="caution">
    <text evidence="13">The sequence shown here is derived from an EMBL/GenBank/DDBJ whole genome shotgun (WGS) entry which is preliminary data.</text>
</comment>
<evidence type="ECO:0000256" key="10">
    <source>
        <dbReference type="ARBA" id="ARBA00023136"/>
    </source>
</evidence>
<keyword evidence="8" id="KW-1133">Transmembrane helix</keyword>
<dbReference type="InterPro" id="IPR003594">
    <property type="entry name" value="HATPase_dom"/>
</dbReference>
<dbReference type="SMART" id="SM00388">
    <property type="entry name" value="HisKA"/>
    <property type="match status" value="1"/>
</dbReference>
<name>A0A8J3U5E6_9ACTN</name>
<comment type="subcellular location">
    <subcellularLocation>
        <location evidence="2">Cell membrane</location>
    </subcellularLocation>
</comment>
<dbReference type="Pfam" id="PF02518">
    <property type="entry name" value="HATPase_c"/>
    <property type="match status" value="1"/>
</dbReference>
<feature type="domain" description="HAMP" evidence="12">
    <location>
        <begin position="154"/>
        <end position="207"/>
    </location>
</feature>
<dbReference type="InterPro" id="IPR036097">
    <property type="entry name" value="HisK_dim/P_sf"/>
</dbReference>
<dbReference type="InterPro" id="IPR003661">
    <property type="entry name" value="HisK_dim/P_dom"/>
</dbReference>
<organism evidence="13 14">
    <name type="scientific">Planotetraspora phitsanulokensis</name>
    <dbReference type="NCBI Taxonomy" id="575192"/>
    <lineage>
        <taxon>Bacteria</taxon>
        <taxon>Bacillati</taxon>
        <taxon>Actinomycetota</taxon>
        <taxon>Actinomycetes</taxon>
        <taxon>Streptosporangiales</taxon>
        <taxon>Streptosporangiaceae</taxon>
        <taxon>Planotetraspora</taxon>
    </lineage>
</organism>
<evidence type="ECO:0000256" key="4">
    <source>
        <dbReference type="ARBA" id="ARBA00022553"/>
    </source>
</evidence>
<evidence type="ECO:0000313" key="14">
    <source>
        <dbReference type="Proteomes" id="UP000622547"/>
    </source>
</evidence>
<dbReference type="Proteomes" id="UP000622547">
    <property type="component" value="Unassembled WGS sequence"/>
</dbReference>
<evidence type="ECO:0000313" key="13">
    <source>
        <dbReference type="EMBL" id="GII38918.1"/>
    </source>
</evidence>
<sequence>MLLAVILLVGIRYLATEQLIDQLVGADDRVAASVEQGEWHNPIPHSHIRDVQVVDQRGRVIAATTDLQGKPPMGDFSAGRAGHVVEKVCDGIFGPARCDLVAAVSVYRDGVHWTVYSAAPVIPLYVHPWLAALVAGSAGALVVAISFGGYQILGRTLLPVHSMQSELDEIEATDVSRRVTVSPSRDEIHDLAESVNRTLERLQAAMGQLRRFTSDASHELRTPVAAMRAQIEDALLAPEETTVPTLGGALLPSLDRLQAIITDLMMIARLEGGASVARRPLDLAALVTTEVERRQHPSKEIKCDLSPGVLVMGQESALARALTNLVDNAERHASHTVTITVRREAGDAADLRFLHGAAILEVLDDGPGIRPDQRETVFQRFTRLDTARSRNAGGSGLGLSIARQIAEGHQGSLTIEDSPHGARFVLRLPLSTAQEP</sequence>
<dbReference type="InterPro" id="IPR036890">
    <property type="entry name" value="HATPase_C_sf"/>
</dbReference>
<dbReference type="PRINTS" id="PR00344">
    <property type="entry name" value="BCTRLSENSOR"/>
</dbReference>
<evidence type="ECO:0000256" key="1">
    <source>
        <dbReference type="ARBA" id="ARBA00000085"/>
    </source>
</evidence>
<dbReference type="SUPFAM" id="SSF47384">
    <property type="entry name" value="Homodimeric domain of signal transducing histidine kinase"/>
    <property type="match status" value="1"/>
</dbReference>
<keyword evidence="4" id="KW-0597">Phosphoprotein</keyword>
<evidence type="ECO:0000256" key="8">
    <source>
        <dbReference type="ARBA" id="ARBA00022989"/>
    </source>
</evidence>
<dbReference type="CDD" id="cd00082">
    <property type="entry name" value="HisKA"/>
    <property type="match status" value="1"/>
</dbReference>
<dbReference type="SUPFAM" id="SSF55874">
    <property type="entry name" value="ATPase domain of HSP90 chaperone/DNA topoisomerase II/histidine kinase"/>
    <property type="match status" value="1"/>
</dbReference>
<dbReference type="Gene3D" id="3.30.565.10">
    <property type="entry name" value="Histidine kinase-like ATPase, C-terminal domain"/>
    <property type="match status" value="1"/>
</dbReference>
<keyword evidence="6" id="KW-0812">Transmembrane</keyword>
<feature type="domain" description="Histidine kinase" evidence="11">
    <location>
        <begin position="215"/>
        <end position="432"/>
    </location>
</feature>
<keyword evidence="10" id="KW-0472">Membrane</keyword>
<dbReference type="Pfam" id="PF00512">
    <property type="entry name" value="HisKA"/>
    <property type="match status" value="1"/>
</dbReference>
<dbReference type="PROSITE" id="PS50885">
    <property type="entry name" value="HAMP"/>
    <property type="match status" value="1"/>
</dbReference>
<keyword evidence="7 13" id="KW-0418">Kinase</keyword>
<dbReference type="PANTHER" id="PTHR45436">
    <property type="entry name" value="SENSOR HISTIDINE KINASE YKOH"/>
    <property type="match status" value="1"/>
</dbReference>
<dbReference type="InterPro" id="IPR004358">
    <property type="entry name" value="Sig_transdc_His_kin-like_C"/>
</dbReference>
<comment type="catalytic activity">
    <reaction evidence="1">
        <text>ATP + protein L-histidine = ADP + protein N-phospho-L-histidine.</text>
        <dbReference type="EC" id="2.7.13.3"/>
    </reaction>
</comment>
<dbReference type="Gene3D" id="1.10.287.130">
    <property type="match status" value="1"/>
</dbReference>
<keyword evidence="5" id="KW-0808">Transferase</keyword>
<dbReference type="EC" id="2.7.13.3" evidence="3"/>
<keyword evidence="9" id="KW-0902">Two-component regulatory system</keyword>
<dbReference type="SMART" id="SM00304">
    <property type="entry name" value="HAMP"/>
    <property type="match status" value="1"/>
</dbReference>
<dbReference type="Gene3D" id="6.10.340.10">
    <property type="match status" value="1"/>
</dbReference>
<evidence type="ECO:0000256" key="6">
    <source>
        <dbReference type="ARBA" id="ARBA00022692"/>
    </source>
</evidence>
<dbReference type="PROSITE" id="PS50109">
    <property type="entry name" value="HIS_KIN"/>
    <property type="match status" value="1"/>
</dbReference>
<evidence type="ECO:0000259" key="11">
    <source>
        <dbReference type="PROSITE" id="PS50109"/>
    </source>
</evidence>
<dbReference type="InterPro" id="IPR005467">
    <property type="entry name" value="His_kinase_dom"/>
</dbReference>
<evidence type="ECO:0000259" key="12">
    <source>
        <dbReference type="PROSITE" id="PS50885"/>
    </source>
</evidence>
<dbReference type="AlphaFoldDB" id="A0A8J3U5E6"/>